<evidence type="ECO:0000313" key="2">
    <source>
        <dbReference type="EMBL" id="ART80754.1"/>
    </source>
</evidence>
<proteinExistence type="predicted"/>
<gene>
    <name evidence="2" type="ORF">CBP12_11810</name>
</gene>
<keyword evidence="1" id="KW-0694">RNA-binding</keyword>
<dbReference type="Proteomes" id="UP000243793">
    <property type="component" value="Chromosome"/>
</dbReference>
<dbReference type="OrthoDB" id="9802835at2"/>
<dbReference type="AlphaFoldDB" id="A0A1Y0D0I6"/>
<reference evidence="3" key="1">
    <citation type="submission" date="2017-05" db="EMBL/GenBank/DDBJ databases">
        <authorList>
            <person name="Sung H."/>
        </authorList>
    </citation>
    <scope>NUCLEOTIDE SEQUENCE [LARGE SCALE GENOMIC DNA]</scope>
    <source>
        <strain evidence="3">AMac2203</strain>
    </source>
</reference>
<dbReference type="CDD" id="cd00165">
    <property type="entry name" value="S4"/>
    <property type="match status" value="1"/>
</dbReference>
<keyword evidence="3" id="KW-1185">Reference proteome</keyword>
<sequence>MNETFSLEGRPFIPLHNLLKVLGWCESGAMAKEVIDVGLVTVDGQVELRKRCKILAGQVVRFQKQQVTVNE</sequence>
<accession>A0A1Y0D0I6</accession>
<dbReference type="InterPro" id="IPR036986">
    <property type="entry name" value="S4_RNA-bd_sf"/>
</dbReference>
<dbReference type="Pfam" id="PF13275">
    <property type="entry name" value="S4_2"/>
    <property type="match status" value="1"/>
</dbReference>
<protein>
    <submittedName>
        <fullName evidence="2">Ribosome-associated protein</fullName>
    </submittedName>
</protein>
<dbReference type="Gene3D" id="3.10.290.10">
    <property type="entry name" value="RNA-binding S4 domain"/>
    <property type="match status" value="1"/>
</dbReference>
<evidence type="ECO:0000313" key="3">
    <source>
        <dbReference type="Proteomes" id="UP000243793"/>
    </source>
</evidence>
<dbReference type="PROSITE" id="PS50889">
    <property type="entry name" value="S4"/>
    <property type="match status" value="1"/>
</dbReference>
<evidence type="ECO:0000256" key="1">
    <source>
        <dbReference type="PROSITE-ProRule" id="PRU00182"/>
    </source>
</evidence>
<dbReference type="RefSeq" id="WP_086964659.1">
    <property type="nucleotide sequence ID" value="NZ_CP021376.1"/>
</dbReference>
<dbReference type="KEGG" id="ocm:CBP12_11810"/>
<organism evidence="2 3">
    <name type="scientific">Oceanisphaera avium</name>
    <dbReference type="NCBI Taxonomy" id="1903694"/>
    <lineage>
        <taxon>Bacteria</taxon>
        <taxon>Pseudomonadati</taxon>
        <taxon>Pseudomonadota</taxon>
        <taxon>Gammaproteobacteria</taxon>
        <taxon>Aeromonadales</taxon>
        <taxon>Aeromonadaceae</taxon>
        <taxon>Oceanisphaera</taxon>
    </lineage>
</organism>
<dbReference type="GO" id="GO:0003723">
    <property type="term" value="F:RNA binding"/>
    <property type="evidence" value="ECO:0007669"/>
    <property type="project" value="UniProtKB-KW"/>
</dbReference>
<dbReference type="SUPFAM" id="SSF55174">
    <property type="entry name" value="Alpha-L RNA-binding motif"/>
    <property type="match status" value="1"/>
</dbReference>
<dbReference type="EMBL" id="CP021376">
    <property type="protein sequence ID" value="ART80754.1"/>
    <property type="molecule type" value="Genomic_DNA"/>
</dbReference>
<name>A0A1Y0D0I6_9GAMM</name>